<dbReference type="EMBL" id="CACVAU010000017">
    <property type="protein sequence ID" value="CAA6805300.1"/>
    <property type="molecule type" value="Genomic_DNA"/>
</dbReference>
<feature type="domain" description="WGR" evidence="1">
    <location>
        <begin position="1"/>
        <end position="91"/>
    </location>
</feature>
<dbReference type="SMART" id="SM00773">
    <property type="entry name" value="WGR"/>
    <property type="match status" value="1"/>
</dbReference>
<dbReference type="Gene3D" id="2.20.140.10">
    <property type="entry name" value="WGR domain"/>
    <property type="match status" value="1"/>
</dbReference>
<reference evidence="2" key="1">
    <citation type="submission" date="2020-01" db="EMBL/GenBank/DDBJ databases">
        <authorList>
            <person name="Meier V. D."/>
            <person name="Meier V D."/>
        </authorList>
    </citation>
    <scope>NUCLEOTIDE SEQUENCE</scope>
    <source>
        <strain evidence="2">HLG_WM_MAG_05</strain>
    </source>
</reference>
<protein>
    <recommendedName>
        <fullName evidence="1">WGR domain-containing protein</fullName>
    </recommendedName>
</protein>
<proteinExistence type="predicted"/>
<sequence length="1063" mass="123774">MKTIKKTLLHYQKGTSNKVYNVYLIQVNGSEYLVNFEYGRYGSTLREGTKTSSPVGLERAEKLFDSLVVSKMNKEYVVKEGYDSTKKEEKSLRKVLSSEAYQQLLIARLKKVGEVERIEHSRTQANKGATGFRALHSARETVVTVTNHLKKVDNYQVSRLIYKAGQLKIEEAKELIVNIYKMQTDEENAFYYSVAWALGRYKDPSLQPIIESIREKLDDTSRYVVEEALLLSKTPSQLLQEKAEMHKLLICPIPFKLFLQNKDLKSIIQELAVLEERTNSAYDTYHNIDYWYKEGKREAKQALMPFIEQVDEIYLKLYILASFNLFEHEVFVEAVRHLPINQFNFSLFRRLYKMAEIRDDYAVLAVLITKLESKKATCYTTYDDNWNPKPSVGCSLLYFKKRSLRYLEHLSLHDEQGYILFAKSILLSVNPYGTEFEAFTTEYYDSTDWKWKHKQYDAYCRHLTFMKILFGNGQRYMLDPSKKMWEIANKNINDEVRPELHKELWDKNALVAFNILVESRIDLVQKFAFNVLKDNPNKVEGVLLNLPPVYFESLMQLRHSEARTFFFSLFKEQYIKTGNEQLLKAFLFSVDEEINLFAVQEIHKNLDFLSKENIVVEIIEKCNESIMKELLGLLTQVENKRVIIEQIVTKIVQSSFPLKKLEAVGLLFVLRYLGNYITNEDISRLMEGDVLTERHLFTGRIMRFETLAHLEYPLELKEKIAKFDHPEMLATTIYLLGKLEENELMAAHEMLVSFLFHEEKAVHKEARSIMENLASNKENGMVLLRSIVEKSFVATPDEVAKNVTMTIKSMKKSYEAIEPDQLYRMLIAKSKLAVALGSLILKAYKAKDFSVVQWSRMAKNPNKTVRVWAYDAYMNNIESVKEAMPKSLMIFDSVWEDTRVFASGYFESFEMSTNDIVVVADSNYEEVQAFAKKMIMQGNYDTEVLLTKLSQHPSLTIQKFVTDLMLAEMSDEQLLKMERFFNSLLHSVNQNRVAKTRVMMLLKTRLENLEIAQMVGRLASHHSATMVWSDKELYVEMMTYLAQNHSDIDLPLNVLEAEKREVV</sequence>
<dbReference type="AlphaFoldDB" id="A0A6S6SRX9"/>
<gene>
    <name evidence="2" type="ORF">HELGO_WM12323</name>
</gene>
<organism evidence="2">
    <name type="scientific">uncultured Sulfurovum sp</name>
    <dbReference type="NCBI Taxonomy" id="269237"/>
    <lineage>
        <taxon>Bacteria</taxon>
        <taxon>Pseudomonadati</taxon>
        <taxon>Campylobacterota</taxon>
        <taxon>Epsilonproteobacteria</taxon>
        <taxon>Campylobacterales</taxon>
        <taxon>Sulfurovaceae</taxon>
        <taxon>Sulfurovum</taxon>
        <taxon>environmental samples</taxon>
    </lineage>
</organism>
<dbReference type="PROSITE" id="PS51977">
    <property type="entry name" value="WGR"/>
    <property type="match status" value="1"/>
</dbReference>
<accession>A0A6S6SRX9</accession>
<evidence type="ECO:0000313" key="2">
    <source>
        <dbReference type="EMBL" id="CAA6805300.1"/>
    </source>
</evidence>
<evidence type="ECO:0000259" key="1">
    <source>
        <dbReference type="PROSITE" id="PS51977"/>
    </source>
</evidence>
<name>A0A6S6SRX9_9BACT</name>
<dbReference type="CDD" id="cd07998">
    <property type="entry name" value="WGR_DNA_ligase"/>
    <property type="match status" value="1"/>
</dbReference>
<dbReference type="InterPro" id="IPR008893">
    <property type="entry name" value="WGR_domain"/>
</dbReference>